<evidence type="ECO:0000256" key="3">
    <source>
        <dbReference type="ARBA" id="ARBA00022452"/>
    </source>
</evidence>
<feature type="chain" id="PRO_5032342440" evidence="8">
    <location>
        <begin position="29"/>
        <end position="1039"/>
    </location>
</feature>
<keyword evidence="2 7" id="KW-0813">Transport</keyword>
<keyword evidence="12" id="KW-1185">Reference proteome</keyword>
<comment type="similarity">
    <text evidence="7">Belongs to the TonB-dependent receptor family.</text>
</comment>
<dbReference type="Gene3D" id="2.170.130.10">
    <property type="entry name" value="TonB-dependent receptor, plug domain"/>
    <property type="match status" value="1"/>
</dbReference>
<dbReference type="Pfam" id="PF07715">
    <property type="entry name" value="Plug"/>
    <property type="match status" value="1"/>
</dbReference>
<dbReference type="AlphaFoldDB" id="A0A7S7NJR1"/>
<evidence type="ECO:0000256" key="4">
    <source>
        <dbReference type="ARBA" id="ARBA00022692"/>
    </source>
</evidence>
<feature type="domain" description="TonB-dependent receptor plug" evidence="9">
    <location>
        <begin position="138"/>
        <end position="240"/>
    </location>
</feature>
<dbReference type="RefSeq" id="WP_194446583.1">
    <property type="nucleotide sequence ID" value="NZ_CP063849.1"/>
</dbReference>
<proteinExistence type="inferred from homology"/>
<comment type="subcellular location">
    <subcellularLocation>
        <location evidence="1 7">Cell outer membrane</location>
        <topology evidence="1 7">Multi-pass membrane protein</topology>
    </subcellularLocation>
</comment>
<dbReference type="Pfam" id="PF13620">
    <property type="entry name" value="CarboxypepD_reg"/>
    <property type="match status" value="1"/>
</dbReference>
<evidence type="ECO:0000256" key="5">
    <source>
        <dbReference type="ARBA" id="ARBA00023136"/>
    </source>
</evidence>
<dbReference type="Proteomes" id="UP000593892">
    <property type="component" value="Chromosome"/>
</dbReference>
<evidence type="ECO:0000313" key="11">
    <source>
        <dbReference type="EMBL" id="QOY84913.1"/>
    </source>
</evidence>
<dbReference type="PANTHER" id="PTHR30069">
    <property type="entry name" value="TONB-DEPENDENT OUTER MEMBRANE RECEPTOR"/>
    <property type="match status" value="1"/>
</dbReference>
<feature type="domain" description="TonB-dependent transporter Oar-like beta-barrel" evidence="10">
    <location>
        <begin position="346"/>
        <end position="907"/>
    </location>
</feature>
<organism evidence="11 12">
    <name type="scientific">Paludibaculum fermentans</name>
    <dbReference type="NCBI Taxonomy" id="1473598"/>
    <lineage>
        <taxon>Bacteria</taxon>
        <taxon>Pseudomonadati</taxon>
        <taxon>Acidobacteriota</taxon>
        <taxon>Terriglobia</taxon>
        <taxon>Bryobacterales</taxon>
        <taxon>Bryobacteraceae</taxon>
        <taxon>Paludibaculum</taxon>
    </lineage>
</organism>
<dbReference type="EMBL" id="CP063849">
    <property type="protein sequence ID" value="QOY84913.1"/>
    <property type="molecule type" value="Genomic_DNA"/>
</dbReference>
<dbReference type="GO" id="GO:0030246">
    <property type="term" value="F:carbohydrate binding"/>
    <property type="evidence" value="ECO:0007669"/>
    <property type="project" value="InterPro"/>
</dbReference>
<evidence type="ECO:0000256" key="8">
    <source>
        <dbReference type="SAM" id="SignalP"/>
    </source>
</evidence>
<dbReference type="InterPro" id="IPR039426">
    <property type="entry name" value="TonB-dep_rcpt-like"/>
</dbReference>
<reference evidence="11 12" key="1">
    <citation type="submission" date="2020-10" db="EMBL/GenBank/DDBJ databases">
        <title>Complete genome sequence of Paludibaculum fermentans P105T, a facultatively anaerobic acidobacterium capable of dissimilatory Fe(III) reduction.</title>
        <authorList>
            <person name="Dedysh S.N."/>
            <person name="Beletsky A.V."/>
            <person name="Kulichevskaya I.S."/>
            <person name="Mardanov A.V."/>
            <person name="Ravin N.V."/>
        </authorList>
    </citation>
    <scope>NUCLEOTIDE SEQUENCE [LARGE SCALE GENOMIC DNA]</scope>
    <source>
        <strain evidence="11 12">P105</strain>
    </source>
</reference>
<evidence type="ECO:0000259" key="10">
    <source>
        <dbReference type="Pfam" id="PF25183"/>
    </source>
</evidence>
<feature type="signal peptide" evidence="8">
    <location>
        <begin position="1"/>
        <end position="28"/>
    </location>
</feature>
<dbReference type="KEGG" id="pfer:IRI77_18825"/>
<evidence type="ECO:0000256" key="2">
    <source>
        <dbReference type="ARBA" id="ARBA00022448"/>
    </source>
</evidence>
<protein>
    <submittedName>
        <fullName evidence="11">TonB-dependent receptor</fullName>
    </submittedName>
</protein>
<sequence>MLKRSFAKGKACVFLLAVLLGLTGTLFAQENSGRIDGTVLDETGAAVPAAKLVASSPILPRDLETTSDGAGNFAFPSLPPGVYSITITKTGFTTSKQVNIRVTLGAKITLSPKLGVGTVSQTVEVTETAISLDVTSSRTSTNITSDQVVELPKSRNFNSLLAMAPGVRLESKSGSAGVGGISVDGASGSENVFILDGVEVSNTLNGSLGGSANIPFEFLREVQVKSGGFESEYGGATGGVVNLATKSGSNAYHGELDYQFTSNQLNPRPRGAWQNSPLNADVADFFAPTEDTYRKQYPGFTFGGPILKDRIYFFVGYMPEFIRNMRTNHYDAASNPVTANKALGTRQYNQEQIQHYSIARVDYSATSKLNINTSWLWSPYRLSGTLPSTDIRRAPPSNDLTVTGGWAPTQAYTASATYTVTPKFLITARYGYKYENAKSSNYGLPGVPYYTYQTASASSPVPVPASVAGSNGFSSSSSTLATARDITTRNNVYVDATKIFEAKGQHSVKFGFALNRQSNDVATDYTNGRFNIYWGDKYTRGSINQATGTYGYYTWEDGVRLNSNVNGRNMGIYVQDAWRIHSRVTINLGVRMENEFLPPYKKEQAGVKIANPISFGWGDKVAPRIGVAWDVRGDGKWKLSGGYASVFDVMKFNLARGSFGGEYWFTYVYQLNDPNVQNLSKANPGVLGTKIISYDNRTLPINSSGVIDGNDPNMKPYQTKEYYLNLDHQLSDKVVGGIRYTRKRLINSIDDIGVLDAEDNEVYLIGNPGRGLTRDTSSVYGQKTPNGKEFLVPQATRDYDGVEFSVRGRVARSIQLNASYTFSRLYGNYAGLANSDENGRSNPNNDRAFDLPYYYFDASGSQQNVFGRLATDRPHTFKLFTSYDLKTRAGSTIIGLSQYAYSGTPLSTSVIYQSAPTYPNGRGDLGRTPFFTQTDIQVSHEISLNERARLRLEANAINLFNQAAVTNTQQQINRSGAISAAELPLSKFFSGYKLSDYANPQNINKLTGASSGTRYSPIFGLPLTYQSPRELRLGLRFIF</sequence>
<keyword evidence="4 7" id="KW-0812">Transmembrane</keyword>
<evidence type="ECO:0000256" key="1">
    <source>
        <dbReference type="ARBA" id="ARBA00004571"/>
    </source>
</evidence>
<feature type="domain" description="TonB-dependent transporter Oar-like beta-barrel" evidence="10">
    <location>
        <begin position="244"/>
        <end position="324"/>
    </location>
</feature>
<dbReference type="InterPro" id="IPR036942">
    <property type="entry name" value="Beta-barrel_TonB_sf"/>
</dbReference>
<keyword evidence="11" id="KW-0675">Receptor</keyword>
<dbReference type="GO" id="GO:0009279">
    <property type="term" value="C:cell outer membrane"/>
    <property type="evidence" value="ECO:0007669"/>
    <property type="project" value="UniProtKB-SubCell"/>
</dbReference>
<dbReference type="PANTHER" id="PTHR30069:SF46">
    <property type="entry name" value="OAR PROTEIN"/>
    <property type="match status" value="1"/>
</dbReference>
<dbReference type="SUPFAM" id="SSF56935">
    <property type="entry name" value="Porins"/>
    <property type="match status" value="1"/>
</dbReference>
<evidence type="ECO:0000256" key="7">
    <source>
        <dbReference type="PROSITE-ProRule" id="PRU01360"/>
    </source>
</evidence>
<dbReference type="InterPro" id="IPR013784">
    <property type="entry name" value="Carb-bd-like_fold"/>
</dbReference>
<dbReference type="Pfam" id="PF25183">
    <property type="entry name" value="OMP_b-brl_4"/>
    <property type="match status" value="2"/>
</dbReference>
<dbReference type="InterPro" id="IPR057601">
    <property type="entry name" value="Oar-like_b-barrel"/>
</dbReference>
<keyword evidence="8" id="KW-0732">Signal</keyword>
<keyword evidence="3 7" id="KW-1134">Transmembrane beta strand</keyword>
<dbReference type="SUPFAM" id="SSF49452">
    <property type="entry name" value="Starch-binding domain-like"/>
    <property type="match status" value="1"/>
</dbReference>
<dbReference type="Gene3D" id="2.60.40.1120">
    <property type="entry name" value="Carboxypeptidase-like, regulatory domain"/>
    <property type="match status" value="1"/>
</dbReference>
<name>A0A7S7NJR1_PALFE</name>
<dbReference type="InterPro" id="IPR037066">
    <property type="entry name" value="Plug_dom_sf"/>
</dbReference>
<dbReference type="Gene3D" id="2.40.170.20">
    <property type="entry name" value="TonB-dependent receptor, beta-barrel domain"/>
    <property type="match status" value="1"/>
</dbReference>
<dbReference type="InterPro" id="IPR012910">
    <property type="entry name" value="Plug_dom"/>
</dbReference>
<evidence type="ECO:0000259" key="9">
    <source>
        <dbReference type="Pfam" id="PF07715"/>
    </source>
</evidence>
<dbReference type="PROSITE" id="PS52016">
    <property type="entry name" value="TONB_DEPENDENT_REC_3"/>
    <property type="match status" value="1"/>
</dbReference>
<keyword evidence="6 7" id="KW-0998">Cell outer membrane</keyword>
<evidence type="ECO:0000313" key="12">
    <source>
        <dbReference type="Proteomes" id="UP000593892"/>
    </source>
</evidence>
<keyword evidence="5 7" id="KW-0472">Membrane</keyword>
<evidence type="ECO:0000256" key="6">
    <source>
        <dbReference type="ARBA" id="ARBA00023237"/>
    </source>
</evidence>
<dbReference type="GO" id="GO:0044718">
    <property type="term" value="P:siderophore transmembrane transport"/>
    <property type="evidence" value="ECO:0007669"/>
    <property type="project" value="TreeGrafter"/>
</dbReference>
<gene>
    <name evidence="11" type="ORF">IRI77_18825</name>
</gene>
<dbReference type="GO" id="GO:0015344">
    <property type="term" value="F:siderophore uptake transmembrane transporter activity"/>
    <property type="evidence" value="ECO:0007669"/>
    <property type="project" value="TreeGrafter"/>
</dbReference>
<accession>A0A7S7NJR1</accession>